<feature type="domain" description="MSP" evidence="2">
    <location>
        <begin position="42"/>
        <end position="160"/>
    </location>
</feature>
<dbReference type="SUPFAM" id="SSF49354">
    <property type="entry name" value="PapD-like"/>
    <property type="match status" value="1"/>
</dbReference>
<dbReference type="InterPro" id="IPR000535">
    <property type="entry name" value="MSP_dom"/>
</dbReference>
<dbReference type="InterPro" id="IPR013783">
    <property type="entry name" value="Ig-like_fold"/>
</dbReference>
<feature type="non-terminal residue" evidence="3">
    <location>
        <position position="1"/>
    </location>
</feature>
<sequence>SGAWSRAGVVASWKRGASVVAWRRAMDITRPIVAVGMTNKELLTIVPMTLQFPFELEKPISCYFYLKNQMDNNVAFKLNNPGNYSVRHTSGVVLPRSISKVHVTMQALNETPSDMHRNDNVIATPGVTANEVTHEMVLIPIFSAEVGKQVEQSVLRVTYTVFQSLVMEFKLLLGMSSKQKLVQESKTQLIL</sequence>
<accession>A0ABQ8ENH9</accession>
<dbReference type="PROSITE" id="PS50202">
    <property type="entry name" value="MSP"/>
    <property type="match status" value="1"/>
</dbReference>
<reference evidence="3 4" key="1">
    <citation type="submission" date="2021-05" db="EMBL/GenBank/DDBJ databases">
        <title>Genome Assembly of Synthetic Allotetraploid Brassica napus Reveals Homoeologous Exchanges between Subgenomes.</title>
        <authorList>
            <person name="Davis J.T."/>
        </authorList>
    </citation>
    <scope>NUCLEOTIDE SEQUENCE [LARGE SCALE GENOMIC DNA]</scope>
    <source>
        <strain evidence="4">cv. Da-Ae</strain>
        <tissue evidence="3">Seedling</tissue>
    </source>
</reference>
<dbReference type="InterPro" id="IPR008962">
    <property type="entry name" value="PapD-like_sf"/>
</dbReference>
<dbReference type="PANTHER" id="PTHR10809">
    <property type="entry name" value="VESICLE-ASSOCIATED MEMBRANE PROTEIN-ASSOCIATED PROTEIN"/>
    <property type="match status" value="1"/>
</dbReference>
<dbReference type="Proteomes" id="UP000824890">
    <property type="component" value="Unassembled WGS sequence"/>
</dbReference>
<dbReference type="PANTHER" id="PTHR10809:SF153">
    <property type="entry name" value="MSP DOMAIN-CONTAINING PROTEIN"/>
    <property type="match status" value="1"/>
</dbReference>
<dbReference type="EMBL" id="JAGKQM010000001">
    <property type="protein sequence ID" value="KAH0942862.1"/>
    <property type="molecule type" value="Genomic_DNA"/>
</dbReference>
<dbReference type="Pfam" id="PF00635">
    <property type="entry name" value="Motile_Sperm"/>
    <property type="match status" value="1"/>
</dbReference>
<name>A0ABQ8ENH9_BRANA</name>
<gene>
    <name evidence="3" type="ORF">HID58_002499</name>
</gene>
<evidence type="ECO:0000313" key="4">
    <source>
        <dbReference type="Proteomes" id="UP000824890"/>
    </source>
</evidence>
<evidence type="ECO:0000313" key="3">
    <source>
        <dbReference type="EMBL" id="KAH0942862.1"/>
    </source>
</evidence>
<dbReference type="InterPro" id="IPR016763">
    <property type="entry name" value="VAP"/>
</dbReference>
<comment type="similarity">
    <text evidence="1">Belongs to the VAMP-associated protein (VAP) (TC 9.B.17) family.</text>
</comment>
<proteinExistence type="inferred from homology"/>
<comment type="caution">
    <text evidence="3">The sequence shown here is derived from an EMBL/GenBank/DDBJ whole genome shotgun (WGS) entry which is preliminary data.</text>
</comment>
<evidence type="ECO:0000256" key="1">
    <source>
        <dbReference type="ARBA" id="ARBA00008932"/>
    </source>
</evidence>
<evidence type="ECO:0000259" key="2">
    <source>
        <dbReference type="PROSITE" id="PS50202"/>
    </source>
</evidence>
<keyword evidence="4" id="KW-1185">Reference proteome</keyword>
<organism evidence="3 4">
    <name type="scientific">Brassica napus</name>
    <name type="common">Rape</name>
    <dbReference type="NCBI Taxonomy" id="3708"/>
    <lineage>
        <taxon>Eukaryota</taxon>
        <taxon>Viridiplantae</taxon>
        <taxon>Streptophyta</taxon>
        <taxon>Embryophyta</taxon>
        <taxon>Tracheophyta</taxon>
        <taxon>Spermatophyta</taxon>
        <taxon>Magnoliopsida</taxon>
        <taxon>eudicotyledons</taxon>
        <taxon>Gunneridae</taxon>
        <taxon>Pentapetalae</taxon>
        <taxon>rosids</taxon>
        <taxon>malvids</taxon>
        <taxon>Brassicales</taxon>
        <taxon>Brassicaceae</taxon>
        <taxon>Brassiceae</taxon>
        <taxon>Brassica</taxon>
    </lineage>
</organism>
<dbReference type="Gene3D" id="2.60.40.10">
    <property type="entry name" value="Immunoglobulins"/>
    <property type="match status" value="1"/>
</dbReference>
<protein>
    <recommendedName>
        <fullName evidence="2">MSP domain-containing protein</fullName>
    </recommendedName>
</protein>